<dbReference type="GO" id="GO:0003677">
    <property type="term" value="F:DNA binding"/>
    <property type="evidence" value="ECO:0007669"/>
    <property type="project" value="TreeGrafter"/>
</dbReference>
<dbReference type="InterPro" id="IPR031303">
    <property type="entry name" value="C5_meth_CS"/>
</dbReference>
<dbReference type="PROSITE" id="PS51679">
    <property type="entry name" value="SAM_MT_C5"/>
    <property type="match status" value="1"/>
</dbReference>
<keyword evidence="9" id="KW-0472">Membrane</keyword>
<comment type="catalytic activity">
    <reaction evidence="5 8">
        <text>a 2'-deoxycytidine in DNA + S-adenosyl-L-methionine = a 5-methyl-2'-deoxycytidine in DNA + S-adenosyl-L-homocysteine + H(+)</text>
        <dbReference type="Rhea" id="RHEA:13681"/>
        <dbReference type="Rhea" id="RHEA-COMP:11369"/>
        <dbReference type="Rhea" id="RHEA-COMP:11370"/>
        <dbReference type="ChEBI" id="CHEBI:15378"/>
        <dbReference type="ChEBI" id="CHEBI:57856"/>
        <dbReference type="ChEBI" id="CHEBI:59789"/>
        <dbReference type="ChEBI" id="CHEBI:85452"/>
        <dbReference type="ChEBI" id="CHEBI:85454"/>
        <dbReference type="EC" id="2.1.1.37"/>
    </reaction>
</comment>
<evidence type="ECO:0000256" key="8">
    <source>
        <dbReference type="RuleBase" id="RU000417"/>
    </source>
</evidence>
<feature type="active site" evidence="6">
    <location>
        <position position="94"/>
    </location>
</feature>
<evidence type="ECO:0000313" key="12">
    <source>
        <dbReference type="Proteomes" id="UP000317812"/>
    </source>
</evidence>
<dbReference type="PROSITE" id="PS00094">
    <property type="entry name" value="C5_MTASE_1"/>
    <property type="match status" value="1"/>
</dbReference>
<dbReference type="AlphaFoldDB" id="A0AAP9ISM5"/>
<dbReference type="SUPFAM" id="SSF53335">
    <property type="entry name" value="S-adenosyl-L-methionine-dependent methyltransferases"/>
    <property type="match status" value="1"/>
</dbReference>
<keyword evidence="1 6" id="KW-0489">Methyltransferase</keyword>
<dbReference type="EMBL" id="CP035382">
    <property type="protein sequence ID" value="QDK21042.1"/>
    <property type="molecule type" value="Genomic_DNA"/>
</dbReference>
<dbReference type="GO" id="GO:0003886">
    <property type="term" value="F:DNA (cytosine-5-)-methyltransferase activity"/>
    <property type="evidence" value="ECO:0007669"/>
    <property type="project" value="UniProtKB-EC"/>
</dbReference>
<gene>
    <name evidence="11" type="ORF">ES815_23125</name>
</gene>
<dbReference type="GO" id="GO:0044027">
    <property type="term" value="P:negative regulation of gene expression via chromosomal CpG island methylation"/>
    <property type="evidence" value="ECO:0007669"/>
    <property type="project" value="TreeGrafter"/>
</dbReference>
<dbReference type="NCBIfam" id="TIGR00675">
    <property type="entry name" value="dcm"/>
    <property type="match status" value="1"/>
</dbReference>
<comment type="similarity">
    <text evidence="6 7">Belongs to the class I-like SAM-binding methyltransferase superfamily. C5-methyltransferase family.</text>
</comment>
<evidence type="ECO:0000256" key="4">
    <source>
        <dbReference type="ARBA" id="ARBA00022747"/>
    </source>
</evidence>
<evidence type="ECO:0000313" key="11">
    <source>
        <dbReference type="EMBL" id="QDK21042.1"/>
    </source>
</evidence>
<evidence type="ECO:0000256" key="1">
    <source>
        <dbReference type="ARBA" id="ARBA00022603"/>
    </source>
</evidence>
<keyword evidence="4" id="KW-0680">Restriction system</keyword>
<evidence type="ECO:0000256" key="5">
    <source>
        <dbReference type="ARBA" id="ARBA00047422"/>
    </source>
</evidence>
<dbReference type="GO" id="GO:0009307">
    <property type="term" value="P:DNA restriction-modification system"/>
    <property type="evidence" value="ECO:0007669"/>
    <property type="project" value="UniProtKB-KW"/>
</dbReference>
<evidence type="ECO:0000256" key="2">
    <source>
        <dbReference type="ARBA" id="ARBA00022679"/>
    </source>
</evidence>
<keyword evidence="9" id="KW-1133">Transmembrane helix</keyword>
<accession>A0AAP9ISM5</accession>
<evidence type="ECO:0000256" key="10">
    <source>
        <dbReference type="SAM" id="SignalP"/>
    </source>
</evidence>
<keyword evidence="9" id="KW-0812">Transmembrane</keyword>
<dbReference type="InterPro" id="IPR050390">
    <property type="entry name" value="C5-Methyltransferase"/>
</dbReference>
<dbReference type="REBASE" id="352344">
    <property type="entry name" value="M.LadR25ORF23125P"/>
</dbReference>
<dbReference type="GO" id="GO:0032259">
    <property type="term" value="P:methylation"/>
    <property type="evidence" value="ECO:0007669"/>
    <property type="project" value="UniProtKB-KW"/>
</dbReference>
<reference evidence="11 12" key="1">
    <citation type="submission" date="2019-01" db="EMBL/GenBank/DDBJ databases">
        <title>Florfenicol resistance in Enterobacteriaceae and whole-genome sequence analysis of florfenicol-resistant Leclercia adecarboxylata strain R25.</title>
        <authorList>
            <person name="Bao Q."/>
            <person name="Ying Y."/>
        </authorList>
    </citation>
    <scope>NUCLEOTIDE SEQUENCE [LARGE SCALE GENOMIC DNA]</scope>
    <source>
        <strain evidence="11 12">R25</strain>
    </source>
</reference>
<name>A0AAP9ISM5_9ENTR</name>
<evidence type="ECO:0000256" key="7">
    <source>
        <dbReference type="RuleBase" id="RU000416"/>
    </source>
</evidence>
<dbReference type="PROSITE" id="PS00095">
    <property type="entry name" value="C5_MTASE_2"/>
    <property type="match status" value="1"/>
</dbReference>
<keyword evidence="3 6" id="KW-0949">S-adenosyl-L-methionine</keyword>
<dbReference type="EC" id="2.1.1.37" evidence="8"/>
<keyword evidence="2 6" id="KW-0808">Transferase</keyword>
<feature type="chain" id="PRO_5042866146" description="Cytosine-specific methyltransferase" evidence="10">
    <location>
        <begin position="26"/>
        <end position="381"/>
    </location>
</feature>
<feature type="transmembrane region" description="Helical" evidence="9">
    <location>
        <begin position="12"/>
        <end position="37"/>
    </location>
</feature>
<keyword evidence="10" id="KW-0732">Signal</keyword>
<sequence length="381" mass="41985">MDKKNRVTKPIAIDLFAGAGGFSLAAVQAGCTIAIAIENDAYAVKTYTTNILKYDAAKKAKVLDRSILEYVPESVRDEFLGSTVCDLLLGGPPCQGFSTHRILDAGVNDPRNQLVLAYFKFVKAFRPRVFLMENVPGILWERHKAFLEKFYEEGARAGYTIFSPVVLDARDFGVPQRRKRVFILGVRDPIDAESFVWPPKATHIAPGKAKAGQKQWISCADVFKAAPVNDENDIHMNHGSDLVNAFRNTPPNGGSRKDSGRVLPCHEKHDGHKDVYGRINPAEPAPTMTTACINPSKGRFVHPTEHHGITLRQAARIQTFPDTFTFIGGLTAAGRQIGNAVPVELGRYLIKYIKSNLLDRSLDQTGVDASSSVKEKEIEKV</sequence>
<dbReference type="Gene3D" id="3.90.120.10">
    <property type="entry name" value="DNA Methylase, subunit A, domain 2"/>
    <property type="match status" value="1"/>
</dbReference>
<proteinExistence type="inferred from homology"/>
<dbReference type="RefSeq" id="WP_142489881.1">
    <property type="nucleotide sequence ID" value="NZ_CP035382.1"/>
</dbReference>
<dbReference type="Proteomes" id="UP000317812">
    <property type="component" value="Chromosome"/>
</dbReference>
<dbReference type="InterPro" id="IPR029063">
    <property type="entry name" value="SAM-dependent_MTases_sf"/>
</dbReference>
<dbReference type="PANTHER" id="PTHR10629">
    <property type="entry name" value="CYTOSINE-SPECIFIC METHYLTRANSFERASE"/>
    <property type="match status" value="1"/>
</dbReference>
<dbReference type="Gene3D" id="3.40.50.150">
    <property type="entry name" value="Vaccinia Virus protein VP39"/>
    <property type="match status" value="1"/>
</dbReference>
<dbReference type="InterPro" id="IPR018117">
    <property type="entry name" value="C5_DNA_meth_AS"/>
</dbReference>
<evidence type="ECO:0000256" key="9">
    <source>
        <dbReference type="SAM" id="Phobius"/>
    </source>
</evidence>
<protein>
    <recommendedName>
        <fullName evidence="8">Cytosine-specific methyltransferase</fullName>
        <ecNumber evidence="8">2.1.1.37</ecNumber>
    </recommendedName>
</protein>
<evidence type="ECO:0000256" key="6">
    <source>
        <dbReference type="PROSITE-ProRule" id="PRU01016"/>
    </source>
</evidence>
<dbReference type="PRINTS" id="PR00105">
    <property type="entry name" value="C5METTRFRASE"/>
</dbReference>
<evidence type="ECO:0000256" key="3">
    <source>
        <dbReference type="ARBA" id="ARBA00022691"/>
    </source>
</evidence>
<dbReference type="InterPro" id="IPR001525">
    <property type="entry name" value="C5_MeTfrase"/>
</dbReference>
<dbReference type="Pfam" id="PF00145">
    <property type="entry name" value="DNA_methylase"/>
    <property type="match status" value="1"/>
</dbReference>
<dbReference type="PANTHER" id="PTHR10629:SF52">
    <property type="entry name" value="DNA (CYTOSINE-5)-METHYLTRANSFERASE 1"/>
    <property type="match status" value="1"/>
</dbReference>
<feature type="signal peptide" evidence="10">
    <location>
        <begin position="1"/>
        <end position="25"/>
    </location>
</feature>
<organism evidence="11 12">
    <name type="scientific">Leclercia adecarboxylata</name>
    <dbReference type="NCBI Taxonomy" id="83655"/>
    <lineage>
        <taxon>Bacteria</taxon>
        <taxon>Pseudomonadati</taxon>
        <taxon>Pseudomonadota</taxon>
        <taxon>Gammaproteobacteria</taxon>
        <taxon>Enterobacterales</taxon>
        <taxon>Enterobacteriaceae</taxon>
        <taxon>Leclercia</taxon>
    </lineage>
</organism>